<dbReference type="Gene3D" id="3.30.450.40">
    <property type="match status" value="2"/>
</dbReference>
<dbReference type="SUPFAM" id="SSF55781">
    <property type="entry name" value="GAF domain-like"/>
    <property type="match status" value="2"/>
</dbReference>
<dbReference type="EMBL" id="UINC01009502">
    <property type="protein sequence ID" value="SVA42606.1"/>
    <property type="molecule type" value="Genomic_DNA"/>
</dbReference>
<organism evidence="2">
    <name type="scientific">marine metagenome</name>
    <dbReference type="NCBI Taxonomy" id="408172"/>
    <lineage>
        <taxon>unclassified sequences</taxon>
        <taxon>metagenomes</taxon>
        <taxon>ecological metagenomes</taxon>
    </lineage>
</organism>
<dbReference type="AlphaFoldDB" id="A0A381VQI8"/>
<feature type="domain" description="GGDEF" evidence="1">
    <location>
        <begin position="307"/>
        <end position="476"/>
    </location>
</feature>
<accession>A0A381VQI8</accession>
<dbReference type="PANTHER" id="PTHR33121">
    <property type="entry name" value="CYCLIC DI-GMP PHOSPHODIESTERASE PDEF"/>
    <property type="match status" value="1"/>
</dbReference>
<dbReference type="GO" id="GO:0071111">
    <property type="term" value="F:cyclic-guanylate-specific phosphodiesterase activity"/>
    <property type="evidence" value="ECO:0007669"/>
    <property type="project" value="InterPro"/>
</dbReference>
<evidence type="ECO:0000259" key="1">
    <source>
        <dbReference type="SMART" id="SM00267"/>
    </source>
</evidence>
<dbReference type="InterPro" id="IPR000160">
    <property type="entry name" value="GGDEF_dom"/>
</dbReference>
<dbReference type="Pfam" id="PF00990">
    <property type="entry name" value="GGDEF"/>
    <property type="match status" value="1"/>
</dbReference>
<dbReference type="InterPro" id="IPR029787">
    <property type="entry name" value="Nucleotide_cyclase"/>
</dbReference>
<dbReference type="NCBIfam" id="TIGR00254">
    <property type="entry name" value="GGDEF"/>
    <property type="match status" value="1"/>
</dbReference>
<evidence type="ECO:0000313" key="2">
    <source>
        <dbReference type="EMBL" id="SVA42606.1"/>
    </source>
</evidence>
<proteinExistence type="predicted"/>
<dbReference type="InterPro" id="IPR003018">
    <property type="entry name" value="GAF"/>
</dbReference>
<dbReference type="Gene3D" id="3.30.70.270">
    <property type="match status" value="1"/>
</dbReference>
<dbReference type="SUPFAM" id="SSF55073">
    <property type="entry name" value="Nucleotide cyclase"/>
    <property type="match status" value="1"/>
</dbReference>
<dbReference type="PANTHER" id="PTHR33121:SF79">
    <property type="entry name" value="CYCLIC DI-GMP PHOSPHODIESTERASE PDED-RELATED"/>
    <property type="match status" value="1"/>
</dbReference>
<dbReference type="InterPro" id="IPR043128">
    <property type="entry name" value="Rev_trsase/Diguanyl_cyclase"/>
</dbReference>
<dbReference type="Pfam" id="PF13185">
    <property type="entry name" value="GAF_2"/>
    <property type="match status" value="2"/>
</dbReference>
<gene>
    <name evidence="2" type="ORF">METZ01_LOCUS95460</name>
</gene>
<protein>
    <recommendedName>
        <fullName evidence="1">GGDEF domain-containing protein</fullName>
    </recommendedName>
</protein>
<dbReference type="InterPro" id="IPR029016">
    <property type="entry name" value="GAF-like_dom_sf"/>
</dbReference>
<dbReference type="InterPro" id="IPR050706">
    <property type="entry name" value="Cyclic-di-GMP_PDE-like"/>
</dbReference>
<dbReference type="SMART" id="SM00267">
    <property type="entry name" value="GGDEF"/>
    <property type="match status" value="1"/>
</dbReference>
<sequence length="477" mass="53222">MAASDRLDQLVELTGNISNAFTIALYKVNEDNKTLFLRHHISLSSNFNAEAKVNFGEGPVGTVAQNKQPFLEEYLEKKPIKLYQYNKKENLKSFLAIPVSHKKLEGVLVIDSKESYSFPAKQQKIIAGLARQMAWELDQEKQSTLSDSPPKLIFRDLVSYSRFIAESSNKKRLIERLINIPPSILTYDAHAVIWFDSNKVGKILDLRGFDQSVVNISIHLGKGLAGSCAKNRCPILLRSTEGHNGVIFGIEEDKERPFLSLMAAPISFNQQLYGVMVCGSKTAGSFSDLELDALTLMTDSAGSSVFCAETKEQWNYNKNLDQIVGIPNRRFLTQHGDALEKDLLKNGKSACFLSLKIKNLPEIYSSFGVKHGDLFQRGIASTISSTLPSPKYIFKFSETIYIVILVDQELSEVQPFKIKLEKVLNSAPLFVEGKPMQVCAELGVACFPDNGKTISQLIEASLYETTSKLFHKTTMTL</sequence>
<name>A0A381VQI8_9ZZZZ</name>
<reference evidence="2" key="1">
    <citation type="submission" date="2018-05" db="EMBL/GenBank/DDBJ databases">
        <authorList>
            <person name="Lanie J.A."/>
            <person name="Ng W.-L."/>
            <person name="Kazmierczak K.M."/>
            <person name="Andrzejewski T.M."/>
            <person name="Davidsen T.M."/>
            <person name="Wayne K.J."/>
            <person name="Tettelin H."/>
            <person name="Glass J.I."/>
            <person name="Rusch D."/>
            <person name="Podicherti R."/>
            <person name="Tsui H.-C.T."/>
            <person name="Winkler M.E."/>
        </authorList>
    </citation>
    <scope>NUCLEOTIDE SEQUENCE</scope>
</reference>